<dbReference type="VEuPathDB" id="TrichDB:TVAGG3_0545340"/>
<dbReference type="InParanoid" id="A2FFI2"/>
<evidence type="ECO:0000313" key="2">
    <source>
        <dbReference type="Proteomes" id="UP000001542"/>
    </source>
</evidence>
<organism evidence="1 2">
    <name type="scientific">Trichomonas vaginalis (strain ATCC PRA-98 / G3)</name>
    <dbReference type="NCBI Taxonomy" id="412133"/>
    <lineage>
        <taxon>Eukaryota</taxon>
        <taxon>Metamonada</taxon>
        <taxon>Parabasalia</taxon>
        <taxon>Trichomonadida</taxon>
        <taxon>Trichomonadidae</taxon>
        <taxon>Trichomonas</taxon>
    </lineage>
</organism>
<name>A2FFI2_TRIV3</name>
<dbReference type="EMBL" id="DS113763">
    <property type="protein sequence ID" value="EAX96352.1"/>
    <property type="molecule type" value="Genomic_DNA"/>
</dbReference>
<gene>
    <name evidence="1" type="ORF">TVAG_066490</name>
</gene>
<evidence type="ECO:0000313" key="1">
    <source>
        <dbReference type="EMBL" id="EAX96352.1"/>
    </source>
</evidence>
<dbReference type="Proteomes" id="UP000001542">
    <property type="component" value="Unassembled WGS sequence"/>
</dbReference>
<accession>A2FFI2</accession>
<reference evidence="1" key="2">
    <citation type="journal article" date="2007" name="Science">
        <title>Draft genome sequence of the sexually transmitted pathogen Trichomonas vaginalis.</title>
        <authorList>
            <person name="Carlton J.M."/>
            <person name="Hirt R.P."/>
            <person name="Silva J.C."/>
            <person name="Delcher A.L."/>
            <person name="Schatz M."/>
            <person name="Zhao Q."/>
            <person name="Wortman J.R."/>
            <person name="Bidwell S.L."/>
            <person name="Alsmark U.C.M."/>
            <person name="Besteiro S."/>
            <person name="Sicheritz-Ponten T."/>
            <person name="Noel C.J."/>
            <person name="Dacks J.B."/>
            <person name="Foster P.G."/>
            <person name="Simillion C."/>
            <person name="Van de Peer Y."/>
            <person name="Miranda-Saavedra D."/>
            <person name="Barton G.J."/>
            <person name="Westrop G.D."/>
            <person name="Mueller S."/>
            <person name="Dessi D."/>
            <person name="Fiori P.L."/>
            <person name="Ren Q."/>
            <person name="Paulsen I."/>
            <person name="Zhang H."/>
            <person name="Bastida-Corcuera F.D."/>
            <person name="Simoes-Barbosa A."/>
            <person name="Brown M.T."/>
            <person name="Hayes R.D."/>
            <person name="Mukherjee M."/>
            <person name="Okumura C.Y."/>
            <person name="Schneider R."/>
            <person name="Smith A.J."/>
            <person name="Vanacova S."/>
            <person name="Villalvazo M."/>
            <person name="Haas B.J."/>
            <person name="Pertea M."/>
            <person name="Feldblyum T.V."/>
            <person name="Utterback T.R."/>
            <person name="Shu C.L."/>
            <person name="Osoegawa K."/>
            <person name="de Jong P.J."/>
            <person name="Hrdy I."/>
            <person name="Horvathova L."/>
            <person name="Zubacova Z."/>
            <person name="Dolezal P."/>
            <person name="Malik S.B."/>
            <person name="Logsdon J.M. Jr."/>
            <person name="Henze K."/>
            <person name="Gupta A."/>
            <person name="Wang C.C."/>
            <person name="Dunne R.L."/>
            <person name="Upcroft J.A."/>
            <person name="Upcroft P."/>
            <person name="White O."/>
            <person name="Salzberg S.L."/>
            <person name="Tang P."/>
            <person name="Chiu C.-H."/>
            <person name="Lee Y.-S."/>
            <person name="Embley T.M."/>
            <person name="Coombs G.H."/>
            <person name="Mottram J.C."/>
            <person name="Tachezy J."/>
            <person name="Fraser-Liggett C.M."/>
            <person name="Johnson P.J."/>
        </authorList>
    </citation>
    <scope>NUCLEOTIDE SEQUENCE [LARGE SCALE GENOMIC DNA]</scope>
    <source>
        <strain evidence="1">G3</strain>
    </source>
</reference>
<proteinExistence type="predicted"/>
<dbReference type="RefSeq" id="XP_001309282.1">
    <property type="nucleotide sequence ID" value="XM_001309281.1"/>
</dbReference>
<reference evidence="1" key="1">
    <citation type="submission" date="2006-10" db="EMBL/GenBank/DDBJ databases">
        <authorList>
            <person name="Amadeo P."/>
            <person name="Zhao Q."/>
            <person name="Wortman J."/>
            <person name="Fraser-Liggett C."/>
            <person name="Carlton J."/>
        </authorList>
    </citation>
    <scope>NUCLEOTIDE SEQUENCE</scope>
    <source>
        <strain evidence="1">G3</strain>
    </source>
</reference>
<dbReference type="KEGG" id="tva:4754122"/>
<sequence length="1389" mass="161583">MSAWHNLVSCHSQGLDNIFAGNLDLAYLFFELIPQGEDNDFFKLLEDKMPDLYCIVRTSWSLRCFVSKYSSFSPSFSQNLFISDLISLKIPQFNDLKPVINANFSDTPAPKTEFPKFLSALLEFNQKFPNYFAIIYNLFEKVLNQIGITEAFNIIGENSLLLYPNLKADDLKDIRFNMISPMSTLILFKNEEVTHYLQNTFIQSYQFSTPSPGLSKGITASLTNTSLYLNAHFIDLIYNSAAEGFISDNFSQYQVSSQIIPSFSHLITVSFYNKMMENPSKYKIYFQNDVNDIWGSGLYMRAKNDITFIQMCSDIIMKEINVENFQKYSFPFLLRSELNNPEILNYLNKKFIMFNDNDLKTDFDFVLTYLAISNILKLFKIYNQNINISQHMNNIKYFISMISPEKRSTVYNELFSILFLQKDGKFVCAAQLAQTLLRTIEEYIQSPYVKQGLISLLPSISGQRGLEIENYFLAGKQALYRAISSRNWNQAQTIIQKSPLYKDLYQKAFDIYNLIMNKKQPNEVEMTPSVKIEYGFSSINGAQELKSVKDNFPLISSLIVKRISSLKYGRTLQPMEPINYNIKRLVNQFDQDSVQFLFDRRGEAFRDIISSSPTLSSFINYMSLFSRCIFDQGFSFSIPFSFRTAFTNAINGGNTNDALNLAAAVKIDLFEWVMEHIDDFDLTKEFVTMSFHEHPLVCTCIAMTMFDPNSFPMIPEKFKKFKTKSDNFSLLSFISKLEDPELPDDVLDDYLYRLDPRKIFNCVMERIDKLSDERIYHCIEITGIFNNELENKRLNNIMLNNSIKHYTSSTNEKDIIISLAKHGVMPILVSYVDQHKTKENIELAVSNLNSCALIFLRNFPDFIKYFIGKVPELENTISKKEKMKLKAFSKLPVHLKDEISVLNEESIIEKLSSSKSYLFTLSQCDKAFLSQENLVSIMENQKTDEIIDLIKIAKSVIKIADNKDQIKQICSRKIEEYVHSVKIETFEEEFRQISISERISRILQNYDINCFVFEMFYKILHFYPMSFMNMKYNFEIGSFSLEKVLFRLDLNEMYSQMEKIFNFHGNQYYIGKSMLMLTFGFFKDAFKYLEKRKSVDPSFDLLEYDSSLFTNDKLTTKDLMARNSPLLNLFIKHSFINHEILELILLSDWDKVKFEGEMAQLAIYPKINYIYQRANKQYIPSRRNMRTDLADWAEKFLKTFVAMPKSIYILTSFGLYNDAIAQSLVSEGGSVNSMMNYAINATMFNDSIKPFLREFHKVDPNEKMTKETWEGLLEEASKREMHLVRFELYLSRGDRIAAAHEALDEFKSTKKTLLQFIFIGNAYNCLIEAQHMEKEEIVNSDSFQQLFLLTKLQKEICSKMHWNHIQSCPDIINNPNSVVDACVILLELD</sequence>
<dbReference type="VEuPathDB" id="TrichDB:TVAG_066490"/>
<protein>
    <submittedName>
        <fullName evidence="1">Uncharacterized protein</fullName>
    </submittedName>
</protein>
<keyword evidence="2" id="KW-1185">Reference proteome</keyword>